<evidence type="ECO:0000313" key="1">
    <source>
        <dbReference type="EMBL" id="OOM81996.1"/>
    </source>
</evidence>
<dbReference type="EMBL" id="LZZM01000035">
    <property type="protein sequence ID" value="OOM81996.1"/>
    <property type="molecule type" value="Genomic_DNA"/>
</dbReference>
<gene>
    <name evidence="1" type="ORF">CLPUN_06410</name>
</gene>
<organism evidence="1 2">
    <name type="scientific">Clostridium puniceum</name>
    <dbReference type="NCBI Taxonomy" id="29367"/>
    <lineage>
        <taxon>Bacteria</taxon>
        <taxon>Bacillati</taxon>
        <taxon>Bacillota</taxon>
        <taxon>Clostridia</taxon>
        <taxon>Eubacteriales</taxon>
        <taxon>Clostridiaceae</taxon>
        <taxon>Clostridium</taxon>
    </lineage>
</organism>
<evidence type="ECO:0000313" key="2">
    <source>
        <dbReference type="Proteomes" id="UP000190890"/>
    </source>
</evidence>
<dbReference type="AlphaFoldDB" id="A0A1S8TW80"/>
<dbReference type="Proteomes" id="UP000190890">
    <property type="component" value="Unassembled WGS sequence"/>
</dbReference>
<comment type="caution">
    <text evidence="1">The sequence shown here is derived from an EMBL/GenBank/DDBJ whole genome shotgun (WGS) entry which is preliminary data.</text>
</comment>
<proteinExistence type="predicted"/>
<keyword evidence="2" id="KW-1185">Reference proteome</keyword>
<dbReference type="STRING" id="29367.CLPUN_06410"/>
<accession>A0A1S8TW80</accession>
<name>A0A1S8TW80_9CLOT</name>
<protein>
    <submittedName>
        <fullName evidence="1">Uncharacterized protein</fullName>
    </submittedName>
</protein>
<reference evidence="1 2" key="1">
    <citation type="submission" date="2016-05" db="EMBL/GenBank/DDBJ databases">
        <title>Microbial solvent formation.</title>
        <authorList>
            <person name="Poehlein A."/>
            <person name="Montoya Solano J.D."/>
            <person name="Flitsch S."/>
            <person name="Krabben P."/>
            <person name="Duerre P."/>
            <person name="Daniel R."/>
        </authorList>
    </citation>
    <scope>NUCLEOTIDE SEQUENCE [LARGE SCALE GENOMIC DNA]</scope>
    <source>
        <strain evidence="1 2">DSM 2619</strain>
    </source>
</reference>
<sequence>MTEAIDDDFDYKSEVKKCKTIDDVMGKDGLIQRCSRKYSRR</sequence>